<accession>A0A9Q7ZMA7</accession>
<feature type="region of interest" description="Disordered" evidence="1">
    <location>
        <begin position="69"/>
        <end position="91"/>
    </location>
</feature>
<evidence type="ECO:0000313" key="3">
    <source>
        <dbReference type="Proteomes" id="UP000255286"/>
    </source>
</evidence>
<name>A0A9Q7ZMA7_9ENTR</name>
<reference evidence="2 3" key="1">
    <citation type="submission" date="2018-06" db="EMBL/GenBank/DDBJ databases">
        <authorList>
            <consortium name="Pathogen Informatics"/>
            <person name="Doyle S."/>
        </authorList>
    </citation>
    <scope>NUCLEOTIDE SEQUENCE [LARGE SCALE GENOMIC DNA]</scope>
    <source>
        <strain evidence="2 3">NCTC8782</strain>
    </source>
</reference>
<feature type="compositionally biased region" description="Acidic residues" evidence="1">
    <location>
        <begin position="73"/>
        <end position="84"/>
    </location>
</feature>
<evidence type="ECO:0000256" key="1">
    <source>
        <dbReference type="SAM" id="MobiDB-lite"/>
    </source>
</evidence>
<dbReference type="EMBL" id="UIGT01000001">
    <property type="protein sequence ID" value="SUX78723.1"/>
    <property type="molecule type" value="Genomic_DNA"/>
</dbReference>
<sequence length="91" mass="10470">MSTITKKSRNRALTLQHLYVQGQCDDAQREVLKGVRSNAGRGLKLEHPSTCGKLLKLQDPPLNFYPVNPDNYQSEDDWEHDNDIENMTTHF</sequence>
<proteinExistence type="predicted"/>
<comment type="caution">
    <text evidence="2">The sequence shown here is derived from an EMBL/GenBank/DDBJ whole genome shotgun (WGS) entry which is preliminary data.</text>
</comment>
<gene>
    <name evidence="2" type="ORF">NCTC8782_01197</name>
</gene>
<protein>
    <submittedName>
        <fullName evidence="2">Uncharacterized protein</fullName>
    </submittedName>
</protein>
<organism evidence="2 3">
    <name type="scientific">Citrobacter youngae</name>
    <dbReference type="NCBI Taxonomy" id="133448"/>
    <lineage>
        <taxon>Bacteria</taxon>
        <taxon>Pseudomonadati</taxon>
        <taxon>Pseudomonadota</taxon>
        <taxon>Gammaproteobacteria</taxon>
        <taxon>Enterobacterales</taxon>
        <taxon>Enterobacteriaceae</taxon>
        <taxon>Citrobacter</taxon>
        <taxon>Citrobacter freundii complex</taxon>
    </lineage>
</organism>
<dbReference type="AlphaFoldDB" id="A0A9Q7ZMA7"/>
<dbReference type="Proteomes" id="UP000255286">
    <property type="component" value="Unassembled WGS sequence"/>
</dbReference>
<evidence type="ECO:0000313" key="2">
    <source>
        <dbReference type="EMBL" id="SUX78723.1"/>
    </source>
</evidence>